<organism evidence="2">
    <name type="scientific">uncultured bacterium CSLF42</name>
    <dbReference type="NCBI Taxonomy" id="1091574"/>
    <lineage>
        <taxon>Bacteria</taxon>
        <taxon>environmental samples</taxon>
    </lineage>
</organism>
<evidence type="ECO:0000256" key="1">
    <source>
        <dbReference type="ARBA" id="ARBA00010364"/>
    </source>
</evidence>
<protein>
    <submittedName>
        <fullName evidence="2">YggU family protein</fullName>
    </submittedName>
</protein>
<dbReference type="Gene3D" id="3.30.1200.10">
    <property type="entry name" value="YggU-like"/>
    <property type="match status" value="1"/>
</dbReference>
<reference evidence="2" key="2">
    <citation type="journal article" date="2011" name="J. Bacteriol.">
        <title>Long-chain N-acyl amino acid synthases are linked to the putative PEP-CTERM/exosortase protein-sorting system in Gram-negative bacteria.</title>
        <authorList>
            <person name="Craig J.W."/>
            <person name="Cherry M.A."/>
            <person name="Brady S.F."/>
        </authorList>
    </citation>
    <scope>NUCLEOTIDE SEQUENCE</scope>
</reference>
<dbReference type="NCBIfam" id="TIGR00251">
    <property type="entry name" value="DUF167 family protein"/>
    <property type="match status" value="1"/>
</dbReference>
<comment type="similarity">
    <text evidence="1">Belongs to the UPF0235 family.</text>
</comment>
<sequence length="83" mass="8936">MTPGNRRYIKLKVQAGARENAVQVKTEDSWAVSVKEPAEDGRANRAALSLVAAHLGMPANKLRLIKGAHSPAKIVEVFDCAGR</sequence>
<dbReference type="Pfam" id="PF02594">
    <property type="entry name" value="DUF167"/>
    <property type="match status" value="1"/>
</dbReference>
<dbReference type="SUPFAM" id="SSF69786">
    <property type="entry name" value="YggU-like"/>
    <property type="match status" value="1"/>
</dbReference>
<dbReference type="InterPro" id="IPR036591">
    <property type="entry name" value="YggU-like_sf"/>
</dbReference>
<name>G4WVY9_9BACT</name>
<dbReference type="EMBL" id="JF429416">
    <property type="protein sequence ID" value="AEQ20591.1"/>
    <property type="molecule type" value="Genomic_DNA"/>
</dbReference>
<reference evidence="2" key="1">
    <citation type="journal article" date="2004" name="Appl. Environ. Microbiol.">
        <title>Long-chain N-acyltyrosine synthases from environmental DNA.</title>
        <authorList>
            <person name="Brady S.F."/>
            <person name="Chao C.J."/>
            <person name="Clardy J."/>
        </authorList>
    </citation>
    <scope>NUCLEOTIDE SEQUENCE</scope>
</reference>
<evidence type="ECO:0000313" key="2">
    <source>
        <dbReference type="EMBL" id="AEQ20591.1"/>
    </source>
</evidence>
<accession>G4WVY9</accession>
<dbReference type="InterPro" id="IPR003746">
    <property type="entry name" value="DUF167"/>
</dbReference>
<dbReference type="AlphaFoldDB" id="G4WVY9"/>
<proteinExistence type="inferred from homology"/>
<dbReference type="SMART" id="SM01152">
    <property type="entry name" value="DUF167"/>
    <property type="match status" value="1"/>
</dbReference>